<sequence length="236" mass="25314">MSRLSAQWSNTRHAVMVGMLACSLTGCVGGPIAQQVASSLLMRAADKVTSDAYDNYLLNDTGHSSSTTSVNMIPGHGNTYATASSATPQMDEYWAAFLNTGFTEIKPSAEPLPAHASNTTEINNQAISASALVTVEVWNLLLGEEKTTVLEKARLRGNDISQLEALAQWQVAIGALASSPQSTVTILIPPEFGRINSGQELLVEVSEHSDLHIARYRLEPQRAFKQASGKGIFTQP</sequence>
<evidence type="ECO:0000313" key="2">
    <source>
        <dbReference type="Proteomes" id="UP001617669"/>
    </source>
</evidence>
<dbReference type="Proteomes" id="UP001617669">
    <property type="component" value="Unassembled WGS sequence"/>
</dbReference>
<dbReference type="PROSITE" id="PS51257">
    <property type="entry name" value="PROKAR_LIPOPROTEIN"/>
    <property type="match status" value="1"/>
</dbReference>
<comment type="caution">
    <text evidence="1">The sequence shown here is derived from an EMBL/GenBank/DDBJ whole genome shotgun (WGS) entry which is preliminary data.</text>
</comment>
<reference evidence="1 2" key="1">
    <citation type="submission" date="2024-11" db="EMBL/GenBank/DDBJ databases">
        <authorList>
            <person name="Kaparullina E.N."/>
            <person name="Delegan Y.A."/>
            <person name="Doronina N.V."/>
        </authorList>
    </citation>
    <scope>NUCLEOTIDE SEQUENCE [LARGE SCALE GENOMIC DNA]</scope>
    <source>
        <strain evidence="1 2">7sh_L</strain>
    </source>
</reference>
<gene>
    <name evidence="1" type="ORF">ACIKP9_04380</name>
</gene>
<keyword evidence="2" id="KW-1185">Reference proteome</keyword>
<dbReference type="RefSeq" id="WP_400879782.1">
    <property type="nucleotide sequence ID" value="NZ_JBIWXY010000001.1"/>
</dbReference>
<evidence type="ECO:0000313" key="1">
    <source>
        <dbReference type="EMBL" id="MFJ5445457.1"/>
    </source>
</evidence>
<dbReference type="EMBL" id="JBIWXY010000001">
    <property type="protein sequence ID" value="MFJ5445457.1"/>
    <property type="molecule type" value="Genomic_DNA"/>
</dbReference>
<accession>A0ABW8GJ97</accession>
<organism evidence="1 2">
    <name type="scientific">Methylobacillus methanolivorans</name>
    <dbReference type="NCBI Taxonomy" id="1848927"/>
    <lineage>
        <taxon>Bacteria</taxon>
        <taxon>Pseudomonadati</taxon>
        <taxon>Pseudomonadota</taxon>
        <taxon>Betaproteobacteria</taxon>
        <taxon>Nitrosomonadales</taxon>
        <taxon>Methylophilaceae</taxon>
        <taxon>Methylobacillus</taxon>
    </lineage>
</organism>
<proteinExistence type="predicted"/>
<protein>
    <submittedName>
        <fullName evidence="1">Uncharacterized protein</fullName>
    </submittedName>
</protein>
<name>A0ABW8GJ97_9PROT</name>